<gene>
    <name evidence="3" type="ORF">INT44_006894</name>
</gene>
<evidence type="ECO:0000313" key="4">
    <source>
        <dbReference type="Proteomes" id="UP000612746"/>
    </source>
</evidence>
<dbReference type="PANTHER" id="PTHR15574:SF40">
    <property type="entry name" value="WD AND TETRATRICOPEPTIDE REPEATS PROTEIN 1"/>
    <property type="match status" value="1"/>
</dbReference>
<organism evidence="3 4">
    <name type="scientific">Umbelopsis vinacea</name>
    <dbReference type="NCBI Taxonomy" id="44442"/>
    <lineage>
        <taxon>Eukaryota</taxon>
        <taxon>Fungi</taxon>
        <taxon>Fungi incertae sedis</taxon>
        <taxon>Mucoromycota</taxon>
        <taxon>Mucoromycotina</taxon>
        <taxon>Umbelopsidomycetes</taxon>
        <taxon>Umbelopsidales</taxon>
        <taxon>Umbelopsidaceae</taxon>
        <taxon>Umbelopsis</taxon>
    </lineage>
</organism>
<reference evidence="3" key="1">
    <citation type="submission" date="2020-12" db="EMBL/GenBank/DDBJ databases">
        <title>Metabolic potential, ecology and presence of endohyphal bacteria is reflected in genomic diversity of Mucoromycotina.</title>
        <authorList>
            <person name="Muszewska A."/>
            <person name="Okrasinska A."/>
            <person name="Steczkiewicz K."/>
            <person name="Drgas O."/>
            <person name="Orlowska M."/>
            <person name="Perlinska-Lenart U."/>
            <person name="Aleksandrzak-Piekarczyk T."/>
            <person name="Szatraj K."/>
            <person name="Zielenkiewicz U."/>
            <person name="Pilsyk S."/>
            <person name="Malc E."/>
            <person name="Mieczkowski P."/>
            <person name="Kruszewska J.S."/>
            <person name="Biernat P."/>
            <person name="Pawlowska J."/>
        </authorList>
    </citation>
    <scope>NUCLEOTIDE SEQUENCE</scope>
    <source>
        <strain evidence="3">WA0000051536</strain>
    </source>
</reference>
<dbReference type="SUPFAM" id="SSF50978">
    <property type="entry name" value="WD40 repeat-like"/>
    <property type="match status" value="1"/>
</dbReference>
<keyword evidence="2" id="KW-0677">Repeat</keyword>
<dbReference type="OrthoDB" id="2414538at2759"/>
<dbReference type="InterPro" id="IPR015943">
    <property type="entry name" value="WD40/YVTN_repeat-like_dom_sf"/>
</dbReference>
<dbReference type="InterPro" id="IPR036322">
    <property type="entry name" value="WD40_repeat_dom_sf"/>
</dbReference>
<dbReference type="Proteomes" id="UP000612746">
    <property type="component" value="Unassembled WGS sequence"/>
</dbReference>
<dbReference type="GO" id="GO:0005737">
    <property type="term" value="C:cytoplasm"/>
    <property type="evidence" value="ECO:0007669"/>
    <property type="project" value="TreeGrafter"/>
</dbReference>
<dbReference type="Pfam" id="PF00400">
    <property type="entry name" value="WD40"/>
    <property type="match status" value="2"/>
</dbReference>
<dbReference type="EMBL" id="JAEPRA010000016">
    <property type="protein sequence ID" value="KAG2174630.1"/>
    <property type="molecule type" value="Genomic_DNA"/>
</dbReference>
<name>A0A8H7PIY4_9FUNG</name>
<comment type="caution">
    <text evidence="3">The sequence shown here is derived from an EMBL/GenBank/DDBJ whole genome shotgun (WGS) entry which is preliminary data.</text>
</comment>
<dbReference type="GO" id="GO:0080008">
    <property type="term" value="C:Cul4-RING E3 ubiquitin ligase complex"/>
    <property type="evidence" value="ECO:0007669"/>
    <property type="project" value="TreeGrafter"/>
</dbReference>
<dbReference type="AlphaFoldDB" id="A0A8H7PIY4"/>
<accession>A0A8H7PIY4</accession>
<dbReference type="PANTHER" id="PTHR15574">
    <property type="entry name" value="WD REPEAT DOMAIN-CONTAINING FAMILY"/>
    <property type="match status" value="1"/>
</dbReference>
<keyword evidence="1" id="KW-0853">WD repeat</keyword>
<proteinExistence type="predicted"/>
<evidence type="ECO:0000256" key="2">
    <source>
        <dbReference type="ARBA" id="ARBA00022737"/>
    </source>
</evidence>
<dbReference type="GO" id="GO:0045717">
    <property type="term" value="P:negative regulation of fatty acid biosynthetic process"/>
    <property type="evidence" value="ECO:0007669"/>
    <property type="project" value="TreeGrafter"/>
</dbReference>
<keyword evidence="4" id="KW-1185">Reference proteome</keyword>
<dbReference type="InterPro" id="IPR001680">
    <property type="entry name" value="WD40_rpt"/>
</dbReference>
<dbReference type="InterPro" id="IPR045151">
    <property type="entry name" value="DCAF8"/>
</dbReference>
<sequence>TVKDVNFFGPNDEYVVSGSDEGNAFFWDKKTTRIVQILKADDETVNVIQGHPYNPVVAISGIDNTVKIFEPNANSISTSPITDPTAKTSYTTSSRMWQMDQLVARNQQNSFYLQG</sequence>
<dbReference type="Gene3D" id="2.130.10.10">
    <property type="entry name" value="YVTN repeat-like/Quinoprotein amine dehydrogenase"/>
    <property type="match status" value="1"/>
</dbReference>
<feature type="non-terminal residue" evidence="3">
    <location>
        <position position="1"/>
    </location>
</feature>
<protein>
    <submittedName>
        <fullName evidence="3">Uncharacterized protein</fullName>
    </submittedName>
</protein>
<evidence type="ECO:0000313" key="3">
    <source>
        <dbReference type="EMBL" id="KAG2174630.1"/>
    </source>
</evidence>
<evidence type="ECO:0000256" key="1">
    <source>
        <dbReference type="ARBA" id="ARBA00022574"/>
    </source>
</evidence>